<dbReference type="OrthoDB" id="4617803at2"/>
<dbReference type="STRING" id="1798.AWC30_07145"/>
<gene>
    <name evidence="1" type="ORF">AWC30_07145</name>
</gene>
<proteinExistence type="predicted"/>
<organism evidence="1 2">
    <name type="scientific">Mycolicibacillus trivialis</name>
    <dbReference type="NCBI Taxonomy" id="1798"/>
    <lineage>
        <taxon>Bacteria</taxon>
        <taxon>Bacillati</taxon>
        <taxon>Actinomycetota</taxon>
        <taxon>Actinomycetes</taxon>
        <taxon>Mycobacteriales</taxon>
        <taxon>Mycobacteriaceae</taxon>
        <taxon>Mycolicibacillus</taxon>
    </lineage>
</organism>
<dbReference type="Proteomes" id="UP000193090">
    <property type="component" value="Unassembled WGS sequence"/>
</dbReference>
<comment type="caution">
    <text evidence="1">The sequence shown here is derived from an EMBL/GenBank/DDBJ whole genome shotgun (WGS) entry which is preliminary data.</text>
</comment>
<reference evidence="1 2" key="1">
    <citation type="submission" date="2016-01" db="EMBL/GenBank/DDBJ databases">
        <title>The new phylogeny of the genus Mycobacterium.</title>
        <authorList>
            <person name="Tarcisio F."/>
            <person name="Conor M."/>
            <person name="Antonella G."/>
            <person name="Elisabetta G."/>
            <person name="Giulia F.S."/>
            <person name="Sara T."/>
            <person name="Anna F."/>
            <person name="Clotilde B."/>
            <person name="Roberto B."/>
            <person name="Veronica D.S."/>
            <person name="Fabio R."/>
            <person name="Monica P."/>
            <person name="Olivier J."/>
            <person name="Enrico T."/>
            <person name="Nicola S."/>
        </authorList>
    </citation>
    <scope>NUCLEOTIDE SEQUENCE [LARGE SCALE GENOMIC DNA]</scope>
    <source>
        <strain evidence="1 2">DSM 44153</strain>
    </source>
</reference>
<evidence type="ECO:0000313" key="1">
    <source>
        <dbReference type="EMBL" id="ORX06171.1"/>
    </source>
</evidence>
<name>A0A1X2ELZ9_9MYCO</name>
<keyword evidence="2" id="KW-1185">Reference proteome</keyword>
<protein>
    <submittedName>
        <fullName evidence="1">Uncharacterized protein</fullName>
    </submittedName>
</protein>
<accession>A0A1X2ELZ9</accession>
<evidence type="ECO:0000313" key="2">
    <source>
        <dbReference type="Proteomes" id="UP000193090"/>
    </source>
</evidence>
<sequence length="201" mass="23230">MSGLSAPDAALRERITELCVHIPCGGIRGPVLHYIPRRPDYSERWQSCRCEDEPEVWPESDVSRERDLCVICFRGTAGGRSRWAWHACPDCRDVNETLGRRWGVRPFRLGRHSIMNGVGVRFADPPEKQAEDTARLIEFARGDGRLRDWRRREYRRLAGHFDPLADIPLREWQQAWPPGRAASVDAFTRLLDRQLPLPPPR</sequence>
<dbReference type="RefSeq" id="WP_085109445.1">
    <property type="nucleotide sequence ID" value="NZ_JACKSN010000203.1"/>
</dbReference>
<dbReference type="EMBL" id="LQPZ01000016">
    <property type="protein sequence ID" value="ORX06171.1"/>
    <property type="molecule type" value="Genomic_DNA"/>
</dbReference>
<dbReference type="AlphaFoldDB" id="A0A1X2ELZ9"/>